<sequence length="195" mass="20791">MSVFRGAEALVPNSLLGKSASPTAMPKLLDWVSFQRDGRGRRIGPTGRESVESELWGGFRREAEETGCLRAFMAEEEFGHQEGMSRRGMTAARQGSPSLYLPMPETRQPVAKLLSVGIGTGKPAGMWESTRTRTRGGCVPVPAGTGTGYPRVSRLGGLPAGHEYPARLPVPVPAAGKPVYPRGLPVPVPLSSQVL</sequence>
<dbReference type="EMBL" id="JARKIF010000004">
    <property type="protein sequence ID" value="KAJ7642167.1"/>
    <property type="molecule type" value="Genomic_DNA"/>
</dbReference>
<gene>
    <name evidence="2" type="ORF">FB45DRAFT_863220</name>
</gene>
<dbReference type="Proteomes" id="UP001221142">
    <property type="component" value="Unassembled WGS sequence"/>
</dbReference>
<evidence type="ECO:0000256" key="1">
    <source>
        <dbReference type="SAM" id="MobiDB-lite"/>
    </source>
</evidence>
<dbReference type="AlphaFoldDB" id="A0AAD7FWZ5"/>
<keyword evidence="3" id="KW-1185">Reference proteome</keyword>
<name>A0AAD7FWZ5_9AGAR</name>
<accession>A0AAD7FWZ5</accession>
<organism evidence="2 3">
    <name type="scientific">Roridomyces roridus</name>
    <dbReference type="NCBI Taxonomy" id="1738132"/>
    <lineage>
        <taxon>Eukaryota</taxon>
        <taxon>Fungi</taxon>
        <taxon>Dikarya</taxon>
        <taxon>Basidiomycota</taxon>
        <taxon>Agaricomycotina</taxon>
        <taxon>Agaricomycetes</taxon>
        <taxon>Agaricomycetidae</taxon>
        <taxon>Agaricales</taxon>
        <taxon>Marasmiineae</taxon>
        <taxon>Mycenaceae</taxon>
        <taxon>Roridomyces</taxon>
    </lineage>
</organism>
<reference evidence="2" key="1">
    <citation type="submission" date="2023-03" db="EMBL/GenBank/DDBJ databases">
        <title>Massive genome expansion in bonnet fungi (Mycena s.s.) driven by repeated elements and novel gene families across ecological guilds.</title>
        <authorList>
            <consortium name="Lawrence Berkeley National Laboratory"/>
            <person name="Harder C.B."/>
            <person name="Miyauchi S."/>
            <person name="Viragh M."/>
            <person name="Kuo A."/>
            <person name="Thoen E."/>
            <person name="Andreopoulos B."/>
            <person name="Lu D."/>
            <person name="Skrede I."/>
            <person name="Drula E."/>
            <person name="Henrissat B."/>
            <person name="Morin E."/>
            <person name="Kohler A."/>
            <person name="Barry K."/>
            <person name="LaButti K."/>
            <person name="Morin E."/>
            <person name="Salamov A."/>
            <person name="Lipzen A."/>
            <person name="Mereny Z."/>
            <person name="Hegedus B."/>
            <person name="Baldrian P."/>
            <person name="Stursova M."/>
            <person name="Weitz H."/>
            <person name="Taylor A."/>
            <person name="Grigoriev I.V."/>
            <person name="Nagy L.G."/>
            <person name="Martin F."/>
            <person name="Kauserud H."/>
        </authorList>
    </citation>
    <scope>NUCLEOTIDE SEQUENCE</scope>
    <source>
        <strain evidence="2">9284</strain>
    </source>
</reference>
<feature type="region of interest" description="Disordered" evidence="1">
    <location>
        <begin position="124"/>
        <end position="145"/>
    </location>
</feature>
<proteinExistence type="predicted"/>
<evidence type="ECO:0000313" key="2">
    <source>
        <dbReference type="EMBL" id="KAJ7642167.1"/>
    </source>
</evidence>
<protein>
    <submittedName>
        <fullName evidence="2">Uncharacterized protein</fullName>
    </submittedName>
</protein>
<evidence type="ECO:0000313" key="3">
    <source>
        <dbReference type="Proteomes" id="UP001221142"/>
    </source>
</evidence>
<comment type="caution">
    <text evidence="2">The sequence shown here is derived from an EMBL/GenBank/DDBJ whole genome shotgun (WGS) entry which is preliminary data.</text>
</comment>